<evidence type="ECO:0008006" key="7">
    <source>
        <dbReference type="Google" id="ProtNLM"/>
    </source>
</evidence>
<dbReference type="InterPro" id="IPR005484">
    <property type="entry name" value="Ribosomal_uL18_bac/plant/anim"/>
</dbReference>
<dbReference type="InterPro" id="IPR057268">
    <property type="entry name" value="Ribosomal_L18"/>
</dbReference>
<evidence type="ECO:0000256" key="5">
    <source>
        <dbReference type="ARBA" id="ARBA00023274"/>
    </source>
</evidence>
<dbReference type="PANTHER" id="PTHR12899:SF3">
    <property type="entry name" value="LARGE RIBOSOMAL SUBUNIT PROTEIN UL18M"/>
    <property type="match status" value="1"/>
</dbReference>
<dbReference type="GO" id="GO:0003735">
    <property type="term" value="F:structural constituent of ribosome"/>
    <property type="evidence" value="ECO:0007669"/>
    <property type="project" value="InterPro"/>
</dbReference>
<evidence type="ECO:0000313" key="6">
    <source>
        <dbReference type="EMBL" id="SVA02606.1"/>
    </source>
</evidence>
<dbReference type="NCBIfam" id="TIGR00060">
    <property type="entry name" value="L18_bact"/>
    <property type="match status" value="1"/>
</dbReference>
<dbReference type="Gene3D" id="3.30.420.100">
    <property type="match status" value="1"/>
</dbReference>
<dbReference type="GO" id="GO:0022625">
    <property type="term" value="C:cytosolic large ribosomal subunit"/>
    <property type="evidence" value="ECO:0007669"/>
    <property type="project" value="TreeGrafter"/>
</dbReference>
<organism evidence="6">
    <name type="scientific">marine metagenome</name>
    <dbReference type="NCBI Taxonomy" id="408172"/>
    <lineage>
        <taxon>unclassified sequences</taxon>
        <taxon>metagenomes</taxon>
        <taxon>ecological metagenomes</taxon>
    </lineage>
</organism>
<dbReference type="InterPro" id="IPR004389">
    <property type="entry name" value="Ribosomal_uL18_bac-type"/>
</dbReference>
<gene>
    <name evidence="6" type="ORF">METZ01_LOCUS55460</name>
</gene>
<dbReference type="Pfam" id="PF00861">
    <property type="entry name" value="Ribosomal_L18p"/>
    <property type="match status" value="1"/>
</dbReference>
<reference evidence="6" key="1">
    <citation type="submission" date="2018-05" db="EMBL/GenBank/DDBJ databases">
        <authorList>
            <person name="Lanie J.A."/>
            <person name="Ng W.-L."/>
            <person name="Kazmierczak K.M."/>
            <person name="Andrzejewski T.M."/>
            <person name="Davidsen T.M."/>
            <person name="Wayne K.J."/>
            <person name="Tettelin H."/>
            <person name="Glass J.I."/>
            <person name="Rusch D."/>
            <person name="Podicherti R."/>
            <person name="Tsui H.-C.T."/>
            <person name="Winkler M.E."/>
        </authorList>
    </citation>
    <scope>NUCLEOTIDE SEQUENCE</scope>
</reference>
<evidence type="ECO:0000256" key="4">
    <source>
        <dbReference type="ARBA" id="ARBA00022980"/>
    </source>
</evidence>
<dbReference type="GO" id="GO:0006412">
    <property type="term" value="P:translation"/>
    <property type="evidence" value="ECO:0007669"/>
    <property type="project" value="InterPro"/>
</dbReference>
<keyword evidence="2" id="KW-0699">rRNA-binding</keyword>
<dbReference type="EMBL" id="UINC01003022">
    <property type="protein sequence ID" value="SVA02606.1"/>
    <property type="molecule type" value="Genomic_DNA"/>
</dbReference>
<evidence type="ECO:0000256" key="2">
    <source>
        <dbReference type="ARBA" id="ARBA00022730"/>
    </source>
</evidence>
<dbReference type="FunFam" id="3.30.420.100:FF:000001">
    <property type="entry name" value="50S ribosomal protein L18"/>
    <property type="match status" value="1"/>
</dbReference>
<keyword evidence="3" id="KW-0694">RNA-binding</keyword>
<dbReference type="GO" id="GO:0008097">
    <property type="term" value="F:5S rRNA binding"/>
    <property type="evidence" value="ECO:0007669"/>
    <property type="project" value="TreeGrafter"/>
</dbReference>
<comment type="similarity">
    <text evidence="1">Belongs to the universal ribosomal protein uL18 family.</text>
</comment>
<protein>
    <recommendedName>
        <fullName evidence="7">50S ribosomal protein L18</fullName>
    </recommendedName>
</protein>
<keyword evidence="5" id="KW-0687">Ribonucleoprotein</keyword>
<evidence type="ECO:0000256" key="1">
    <source>
        <dbReference type="ARBA" id="ARBA00007116"/>
    </source>
</evidence>
<evidence type="ECO:0000256" key="3">
    <source>
        <dbReference type="ARBA" id="ARBA00022884"/>
    </source>
</evidence>
<dbReference type="CDD" id="cd00432">
    <property type="entry name" value="Ribosomal_L18_L5e"/>
    <property type="match status" value="1"/>
</dbReference>
<name>A0A381SF72_9ZZZZ</name>
<proteinExistence type="inferred from homology"/>
<dbReference type="HAMAP" id="MF_01337_B">
    <property type="entry name" value="Ribosomal_uL18_B"/>
    <property type="match status" value="1"/>
</dbReference>
<keyword evidence="4" id="KW-0689">Ribosomal protein</keyword>
<accession>A0A381SF72</accession>
<dbReference type="SUPFAM" id="SSF53137">
    <property type="entry name" value="Translational machinery components"/>
    <property type="match status" value="1"/>
</dbReference>
<sequence length="113" mass="12887">MNKLDRKNRTRFKLKKVSSRKRLSVFRSNNHLYAQIINDEQGTTLACVSSLEKSFQNKKNKSKKELAEDLGKEIAKRSIKNGIKEVAFDKGKYKYHGIIKILADAARAGGLDF</sequence>
<dbReference type="PANTHER" id="PTHR12899">
    <property type="entry name" value="39S RIBOSOMAL PROTEIN L18, MITOCHONDRIAL"/>
    <property type="match status" value="1"/>
</dbReference>
<dbReference type="AlphaFoldDB" id="A0A381SF72"/>